<feature type="compositionally biased region" description="Polar residues" evidence="1">
    <location>
        <begin position="415"/>
        <end position="433"/>
    </location>
</feature>
<evidence type="ECO:0008006" key="3">
    <source>
        <dbReference type="Google" id="ProtNLM"/>
    </source>
</evidence>
<accession>A0A1D1Y0L1</accession>
<feature type="compositionally biased region" description="Basic and acidic residues" evidence="1">
    <location>
        <begin position="485"/>
        <end position="499"/>
    </location>
</feature>
<proteinExistence type="predicted"/>
<feature type="region of interest" description="Disordered" evidence="1">
    <location>
        <begin position="195"/>
        <end position="218"/>
    </location>
</feature>
<feature type="compositionally biased region" description="Polar residues" evidence="1">
    <location>
        <begin position="273"/>
        <end position="305"/>
    </location>
</feature>
<feature type="region of interest" description="Disordered" evidence="1">
    <location>
        <begin position="1"/>
        <end position="34"/>
    </location>
</feature>
<feature type="region of interest" description="Disordered" evidence="1">
    <location>
        <begin position="479"/>
        <end position="499"/>
    </location>
</feature>
<feature type="compositionally biased region" description="Polar residues" evidence="1">
    <location>
        <begin position="347"/>
        <end position="361"/>
    </location>
</feature>
<dbReference type="AlphaFoldDB" id="A0A1D1Y0L1"/>
<feature type="compositionally biased region" description="Basic and acidic residues" evidence="1">
    <location>
        <begin position="367"/>
        <end position="390"/>
    </location>
</feature>
<evidence type="ECO:0000313" key="2">
    <source>
        <dbReference type="EMBL" id="JAT48180.1"/>
    </source>
</evidence>
<feature type="compositionally biased region" description="Basic and acidic residues" evidence="1">
    <location>
        <begin position="329"/>
        <end position="344"/>
    </location>
</feature>
<dbReference type="PANTHER" id="PTHR38703">
    <property type="entry name" value="CHROMOSOME 8, WHOLE GENOME SHOTGUN SEQUENCE"/>
    <property type="match status" value="1"/>
</dbReference>
<dbReference type="EMBL" id="GDJX01019756">
    <property type="protein sequence ID" value="JAT48180.1"/>
    <property type="molecule type" value="Transcribed_RNA"/>
</dbReference>
<feature type="compositionally biased region" description="Polar residues" evidence="1">
    <location>
        <begin position="392"/>
        <end position="407"/>
    </location>
</feature>
<dbReference type="PANTHER" id="PTHR38703:SF1">
    <property type="entry name" value="ALLERGEN"/>
    <property type="match status" value="1"/>
</dbReference>
<reference evidence="2" key="1">
    <citation type="submission" date="2015-07" db="EMBL/GenBank/DDBJ databases">
        <title>Transcriptome Assembly of Anthurium amnicola.</title>
        <authorList>
            <person name="Suzuki J."/>
        </authorList>
    </citation>
    <scope>NUCLEOTIDE SEQUENCE</scope>
</reference>
<name>A0A1D1Y0L1_9ARAE</name>
<protein>
    <recommendedName>
        <fullName evidence="3">Allergen</fullName>
    </recommendedName>
</protein>
<organism evidence="2">
    <name type="scientific">Anthurium amnicola</name>
    <dbReference type="NCBI Taxonomy" id="1678845"/>
    <lineage>
        <taxon>Eukaryota</taxon>
        <taxon>Viridiplantae</taxon>
        <taxon>Streptophyta</taxon>
        <taxon>Embryophyta</taxon>
        <taxon>Tracheophyta</taxon>
        <taxon>Spermatophyta</taxon>
        <taxon>Magnoliopsida</taxon>
        <taxon>Liliopsida</taxon>
        <taxon>Araceae</taxon>
        <taxon>Pothoideae</taxon>
        <taxon>Potheae</taxon>
        <taxon>Anthurium</taxon>
    </lineage>
</organism>
<sequence length="499" mass="53536">MDKAKAAVTDFLSKDGKHRTSVHQQHSQAVTEEHIRPHRHEEVATAVDREVHKDHHYTTIQPISHTETLPEQHHHNVIPVEHKTIDHGGVDEMNKTLETEAAKYVDASTTHDTTHSTTTVPVVTGEHVHHHVHEHVQPIIQKETIQPHVVHTVIPIHETHNVPPVHHGTKIAPIKTLEEFTSGGGLMEGSASKDLREYEGCPQAESSSGKTSHKGAMAAAAATTAAGAAALHKHKSDKKSEALDSSAATRDSSLGTTALGSSQTTRGKDVGGFNNSATGTEDVSNLADTLNSHGTRSSDVNETTNSGSAGKVAAAGTAGVLASETATSRNDKHGSMFGRDKMDTLDDTNTSAQNSTESRSFLKTKNKKENNVLKKERPSDELVTDSRRTGADNMSNTTDSATRTSDVSDADNYKAGTTDSAYNTENTTKTTGLDSVPRSEAAMADNTENTEGMEPWRAGETHQIAEKVHAAGVQHRASLMSKINPFKDSDGDGKKGFMK</sequence>
<gene>
    <name evidence="2" type="ORF">g.51529</name>
</gene>
<feature type="compositionally biased region" description="Low complexity" evidence="1">
    <location>
        <begin position="306"/>
        <end position="323"/>
    </location>
</feature>
<evidence type="ECO:0000256" key="1">
    <source>
        <dbReference type="SAM" id="MobiDB-lite"/>
    </source>
</evidence>
<feature type="region of interest" description="Disordered" evidence="1">
    <location>
        <begin position="230"/>
        <end position="458"/>
    </location>
</feature>
<feature type="compositionally biased region" description="Polar residues" evidence="1">
    <location>
        <begin position="246"/>
        <end position="265"/>
    </location>
</feature>